<feature type="transmembrane region" description="Helical" evidence="1">
    <location>
        <begin position="122"/>
        <end position="142"/>
    </location>
</feature>
<feature type="transmembrane region" description="Helical" evidence="1">
    <location>
        <begin position="66"/>
        <end position="85"/>
    </location>
</feature>
<feature type="transmembrane region" description="Helical" evidence="1">
    <location>
        <begin position="92"/>
        <end position="110"/>
    </location>
</feature>
<dbReference type="AlphaFoldDB" id="A0A538T4M0"/>
<evidence type="ECO:0008006" key="4">
    <source>
        <dbReference type="Google" id="ProtNLM"/>
    </source>
</evidence>
<keyword evidence="1" id="KW-1133">Transmembrane helix</keyword>
<dbReference type="Proteomes" id="UP000316852">
    <property type="component" value="Unassembled WGS sequence"/>
</dbReference>
<proteinExistence type="predicted"/>
<evidence type="ECO:0000256" key="1">
    <source>
        <dbReference type="SAM" id="Phobius"/>
    </source>
</evidence>
<feature type="transmembrane region" description="Helical" evidence="1">
    <location>
        <begin position="20"/>
        <end position="46"/>
    </location>
</feature>
<evidence type="ECO:0000313" key="2">
    <source>
        <dbReference type="EMBL" id="TMQ58414.1"/>
    </source>
</evidence>
<reference evidence="2 3" key="1">
    <citation type="journal article" date="2019" name="Nat. Microbiol.">
        <title>Mediterranean grassland soil C-N compound turnover is dependent on rainfall and depth, and is mediated by genomically divergent microorganisms.</title>
        <authorList>
            <person name="Diamond S."/>
            <person name="Andeer P.F."/>
            <person name="Li Z."/>
            <person name="Crits-Christoph A."/>
            <person name="Burstein D."/>
            <person name="Anantharaman K."/>
            <person name="Lane K.R."/>
            <person name="Thomas B.C."/>
            <person name="Pan C."/>
            <person name="Northen T.R."/>
            <person name="Banfield J.F."/>
        </authorList>
    </citation>
    <scope>NUCLEOTIDE SEQUENCE [LARGE SCALE GENOMIC DNA]</scope>
    <source>
        <strain evidence="2">WS_6</strain>
    </source>
</reference>
<sequence>MSPHSLAEQRGTVNRPIQIYVLVALWAVKGFEEVFRGVIGGVFYIVQQTSQGKLDGYMLHLAIQSALFAAVMAAGSFYVMTALWLGRGAARGWGIAFALVNELSVLAYLITRPPEFGGDIPIIRTVIIASIVNLGIVGVLLFDGNLARFLGSARLVGGWSPRR</sequence>
<keyword evidence="1" id="KW-0472">Membrane</keyword>
<organism evidence="2 3">
    <name type="scientific">Eiseniibacteriota bacterium</name>
    <dbReference type="NCBI Taxonomy" id="2212470"/>
    <lineage>
        <taxon>Bacteria</taxon>
        <taxon>Candidatus Eiseniibacteriota</taxon>
    </lineage>
</organism>
<protein>
    <recommendedName>
        <fullName evidence="4">DUF2127 domain-containing protein</fullName>
    </recommendedName>
</protein>
<accession>A0A538T4M0</accession>
<gene>
    <name evidence="2" type="ORF">E6K76_07860</name>
</gene>
<evidence type="ECO:0000313" key="3">
    <source>
        <dbReference type="Proteomes" id="UP000316852"/>
    </source>
</evidence>
<dbReference type="EMBL" id="VBOW01000035">
    <property type="protein sequence ID" value="TMQ58414.1"/>
    <property type="molecule type" value="Genomic_DNA"/>
</dbReference>
<name>A0A538T4M0_UNCEI</name>
<comment type="caution">
    <text evidence="2">The sequence shown here is derived from an EMBL/GenBank/DDBJ whole genome shotgun (WGS) entry which is preliminary data.</text>
</comment>
<keyword evidence="1" id="KW-0812">Transmembrane</keyword>